<feature type="transmembrane region" description="Helical" evidence="1">
    <location>
        <begin position="53"/>
        <end position="73"/>
    </location>
</feature>
<feature type="transmembrane region" description="Helical" evidence="1">
    <location>
        <begin position="110"/>
        <end position="126"/>
    </location>
</feature>
<sequence length="147" mass="15462">MTNKTTALRDDSFAVAQVALYIFAGQSALSALMTLTGAIPLPIDVQASLMQRVSFIASAAATSLCLALGYLLLARCLDRCTKLVWRVALGMFLLSALLSALAFFASPSTFPILTGGLSIAGAWSIFKGRKTFDDQSDEVCGFANGGI</sequence>
<evidence type="ECO:0000256" key="1">
    <source>
        <dbReference type="SAM" id="Phobius"/>
    </source>
</evidence>
<keyword evidence="1" id="KW-1133">Transmembrane helix</keyword>
<comment type="caution">
    <text evidence="2">The sequence shown here is derived from an EMBL/GenBank/DDBJ whole genome shotgun (WGS) entry which is preliminary data.</text>
</comment>
<reference evidence="2 3" key="1">
    <citation type="journal article" date="2024" name="Chem. Sci.">
        <title>Discovery of megapolipeptins by genome mining of a Burkholderiales bacteria collection.</title>
        <authorList>
            <person name="Paulo B.S."/>
            <person name="Recchia M.J.J."/>
            <person name="Lee S."/>
            <person name="Fergusson C.H."/>
            <person name="Romanowski S.B."/>
            <person name="Hernandez A."/>
            <person name="Krull N."/>
            <person name="Liu D.Y."/>
            <person name="Cavanagh H."/>
            <person name="Bos A."/>
            <person name="Gray C.A."/>
            <person name="Murphy B.T."/>
            <person name="Linington R.G."/>
            <person name="Eustaquio A.S."/>
        </authorList>
    </citation>
    <scope>NUCLEOTIDE SEQUENCE [LARGE SCALE GENOMIC DNA]</scope>
    <source>
        <strain evidence="2 3">RL17-374-BIF-D</strain>
    </source>
</reference>
<protein>
    <recommendedName>
        <fullName evidence="4">MFS transporter</fullName>
    </recommendedName>
</protein>
<gene>
    <name evidence="2" type="ORF">PQR08_17120</name>
</gene>
<feature type="transmembrane region" description="Helical" evidence="1">
    <location>
        <begin position="12"/>
        <end position="33"/>
    </location>
</feature>
<dbReference type="EMBL" id="JAQQDB010000014">
    <property type="protein sequence ID" value="MFM0519147.1"/>
    <property type="molecule type" value="Genomic_DNA"/>
</dbReference>
<evidence type="ECO:0008006" key="4">
    <source>
        <dbReference type="Google" id="ProtNLM"/>
    </source>
</evidence>
<feature type="transmembrane region" description="Helical" evidence="1">
    <location>
        <begin position="85"/>
        <end position="104"/>
    </location>
</feature>
<evidence type="ECO:0000313" key="3">
    <source>
        <dbReference type="Proteomes" id="UP001629462"/>
    </source>
</evidence>
<organism evidence="2 3">
    <name type="scientific">Caballeronia jiangsuensis</name>
    <dbReference type="NCBI Taxonomy" id="1458357"/>
    <lineage>
        <taxon>Bacteria</taxon>
        <taxon>Pseudomonadati</taxon>
        <taxon>Pseudomonadota</taxon>
        <taxon>Betaproteobacteria</taxon>
        <taxon>Burkholderiales</taxon>
        <taxon>Burkholderiaceae</taxon>
        <taxon>Caballeronia</taxon>
    </lineage>
</organism>
<keyword evidence="3" id="KW-1185">Reference proteome</keyword>
<dbReference type="RefSeq" id="WP_250486702.1">
    <property type="nucleotide sequence ID" value="NZ_JAQQDB010000014.1"/>
</dbReference>
<name>A0ABW9CML4_9BURK</name>
<accession>A0ABW9CML4</accession>
<keyword evidence="1" id="KW-0472">Membrane</keyword>
<keyword evidence="1" id="KW-0812">Transmembrane</keyword>
<dbReference type="Proteomes" id="UP001629462">
    <property type="component" value="Unassembled WGS sequence"/>
</dbReference>
<proteinExistence type="predicted"/>
<evidence type="ECO:0000313" key="2">
    <source>
        <dbReference type="EMBL" id="MFM0519147.1"/>
    </source>
</evidence>